<feature type="region of interest" description="Disordered" evidence="1">
    <location>
        <begin position="192"/>
        <end position="227"/>
    </location>
</feature>
<organism evidence="3 4">
    <name type="scientific">Trichoderma asperellum (strain ATCC 204424 / CBS 433.97 / NBRC 101777)</name>
    <dbReference type="NCBI Taxonomy" id="1042311"/>
    <lineage>
        <taxon>Eukaryota</taxon>
        <taxon>Fungi</taxon>
        <taxon>Dikarya</taxon>
        <taxon>Ascomycota</taxon>
        <taxon>Pezizomycotina</taxon>
        <taxon>Sordariomycetes</taxon>
        <taxon>Hypocreomycetidae</taxon>
        <taxon>Hypocreales</taxon>
        <taxon>Hypocreaceae</taxon>
        <taxon>Trichoderma</taxon>
    </lineage>
</organism>
<dbReference type="Proteomes" id="UP000240493">
    <property type="component" value="Unassembled WGS sequence"/>
</dbReference>
<keyword evidence="4" id="KW-1185">Reference proteome</keyword>
<keyword evidence="2" id="KW-0472">Membrane</keyword>
<feature type="compositionally biased region" description="Polar residues" evidence="1">
    <location>
        <begin position="97"/>
        <end position="107"/>
    </location>
</feature>
<feature type="transmembrane region" description="Helical" evidence="2">
    <location>
        <begin position="7"/>
        <end position="25"/>
    </location>
</feature>
<feature type="region of interest" description="Disordered" evidence="1">
    <location>
        <begin position="90"/>
        <end position="167"/>
    </location>
</feature>
<evidence type="ECO:0000313" key="4">
    <source>
        <dbReference type="Proteomes" id="UP000240493"/>
    </source>
</evidence>
<proteinExistence type="predicted"/>
<gene>
    <name evidence="3" type="ORF">M441DRAFT_377365</name>
</gene>
<accession>A0A2T3ZFW8</accession>
<keyword evidence="2" id="KW-1133">Transmembrane helix</keyword>
<reference evidence="3 4" key="1">
    <citation type="submission" date="2016-07" db="EMBL/GenBank/DDBJ databases">
        <title>Multiple horizontal gene transfer events from other fungi enriched the ability of initially mycotrophic Trichoderma (Ascomycota) to feed on dead plant biomass.</title>
        <authorList>
            <consortium name="DOE Joint Genome Institute"/>
            <person name="Aerts A."/>
            <person name="Atanasova L."/>
            <person name="Chenthamara K."/>
            <person name="Zhang J."/>
            <person name="Grujic M."/>
            <person name="Henrissat B."/>
            <person name="Kuo A."/>
            <person name="Salamov A."/>
            <person name="Lipzen A."/>
            <person name="Labutti K."/>
            <person name="Barry K."/>
            <person name="Miao Y."/>
            <person name="Rahimi M.J."/>
            <person name="Shen Q."/>
            <person name="Grigoriev I.V."/>
            <person name="Kubicek C.P."/>
            <person name="Druzhinina I.S."/>
        </authorList>
    </citation>
    <scope>NUCLEOTIDE SEQUENCE [LARGE SCALE GENOMIC DNA]</scope>
    <source>
        <strain evidence="3 4">CBS 433.97</strain>
    </source>
</reference>
<sequence>MTQKKKAIGCFLMSCLTYHSVLLLLPHLPLPHRTRSHVHLTMPCIPSLTMPPLQQVENDDPRPYRSFCSISLSLSLSCITLRSKPRRWGRAWGQRNAKGQPSGTGSHRVSGLPAANPHFWPLRLHRHRQSQRTLASRPAPRRRRRLLSPRLLSAASQQARCPQTLPRDAYRAPLANDRLISNPAAASLISGMRSSSPLQRPDTDFCGGGDSQTGGPFFLSSSSRQLN</sequence>
<evidence type="ECO:0000313" key="3">
    <source>
        <dbReference type="EMBL" id="PTB43690.1"/>
    </source>
</evidence>
<name>A0A2T3ZFW8_TRIA4</name>
<keyword evidence="2" id="KW-0812">Transmembrane</keyword>
<evidence type="ECO:0000256" key="2">
    <source>
        <dbReference type="SAM" id="Phobius"/>
    </source>
</evidence>
<dbReference type="AlphaFoldDB" id="A0A2T3ZFW8"/>
<dbReference type="EMBL" id="KZ679259">
    <property type="protein sequence ID" value="PTB43690.1"/>
    <property type="molecule type" value="Genomic_DNA"/>
</dbReference>
<protein>
    <submittedName>
        <fullName evidence="3">Uncharacterized protein</fullName>
    </submittedName>
</protein>
<evidence type="ECO:0000256" key="1">
    <source>
        <dbReference type="SAM" id="MobiDB-lite"/>
    </source>
</evidence>